<evidence type="ECO:0000313" key="3">
    <source>
        <dbReference type="Proteomes" id="UP000002770"/>
    </source>
</evidence>
<keyword evidence="3" id="KW-1185">Reference proteome</keyword>
<organism evidence="2 3">
    <name type="scientific">Legionella drancourtii LLAP12</name>
    <dbReference type="NCBI Taxonomy" id="658187"/>
    <lineage>
        <taxon>Bacteria</taxon>
        <taxon>Pseudomonadati</taxon>
        <taxon>Pseudomonadota</taxon>
        <taxon>Gammaproteobacteria</taxon>
        <taxon>Legionellales</taxon>
        <taxon>Legionellaceae</taxon>
        <taxon>Legionella</taxon>
    </lineage>
</organism>
<evidence type="ECO:0000256" key="1">
    <source>
        <dbReference type="SAM" id="Phobius"/>
    </source>
</evidence>
<name>G9EJJ0_9GAMM</name>
<dbReference type="Proteomes" id="UP000002770">
    <property type="component" value="Unassembled WGS sequence"/>
</dbReference>
<protein>
    <submittedName>
        <fullName evidence="2">Uncharacterized protein</fullName>
    </submittedName>
</protein>
<proteinExistence type="predicted"/>
<dbReference type="EMBL" id="JH413797">
    <property type="protein sequence ID" value="EHL32578.1"/>
    <property type="molecule type" value="Genomic_DNA"/>
</dbReference>
<keyword evidence="1" id="KW-0472">Membrane</keyword>
<keyword evidence="1" id="KW-0812">Transmembrane</keyword>
<sequence>MRTHPRCRENVLKNSQKRIKVIILPPKNLCPRNVILSSLNTGYLSSFTLLIVFLRTTNTL</sequence>
<dbReference type="InParanoid" id="G9EJJ0"/>
<dbReference type="HOGENOM" id="CLU_2935905_0_0_6"/>
<accession>G9EJJ0</accession>
<dbReference type="AlphaFoldDB" id="G9EJJ0"/>
<feature type="transmembrane region" description="Helical" evidence="1">
    <location>
        <begin position="34"/>
        <end position="54"/>
    </location>
</feature>
<reference evidence="2 3" key="1">
    <citation type="journal article" date="2011" name="BMC Genomics">
        <title>Insight into cross-talk between intra-amoebal pathogens.</title>
        <authorList>
            <person name="Gimenez G."/>
            <person name="Bertelli C."/>
            <person name="Moliner C."/>
            <person name="Robert C."/>
            <person name="Raoult D."/>
            <person name="Fournier P.E."/>
            <person name="Greub G."/>
        </authorList>
    </citation>
    <scope>NUCLEOTIDE SEQUENCE [LARGE SCALE GENOMIC DNA]</scope>
    <source>
        <strain evidence="2 3">LLAP12</strain>
    </source>
</reference>
<keyword evidence="1" id="KW-1133">Transmembrane helix</keyword>
<gene>
    <name evidence="2" type="ORF">LDG_5355</name>
</gene>
<evidence type="ECO:0000313" key="2">
    <source>
        <dbReference type="EMBL" id="EHL32578.1"/>
    </source>
</evidence>